<protein>
    <submittedName>
        <fullName evidence="1">Uncharacterized protein</fullName>
    </submittedName>
</protein>
<reference evidence="1 2" key="1">
    <citation type="submission" date="2017-04" db="EMBL/GenBank/DDBJ databases">
        <title>Complete genome sequence of the Campylobacter cuniculorum type strain LMG24588.</title>
        <authorList>
            <person name="Miller W.G."/>
            <person name="Yee E."/>
            <person name="Revez J."/>
            <person name="Bono J.L."/>
            <person name="Rossi M."/>
        </authorList>
    </citation>
    <scope>NUCLEOTIDE SEQUENCE [LARGE SCALE GENOMIC DNA]</scope>
    <source>
        <strain evidence="1 2">LMG 24588</strain>
    </source>
</reference>
<proteinExistence type="predicted"/>
<name>A0A1W6BXU5_9BACT</name>
<dbReference type="KEGG" id="ccun:CCUN_1351"/>
<organism evidence="1 2">
    <name type="scientific">Campylobacter cuniculorum DSM 23162 = LMG 24588</name>
    <dbReference type="NCBI Taxonomy" id="1121267"/>
    <lineage>
        <taxon>Bacteria</taxon>
        <taxon>Pseudomonadati</taxon>
        <taxon>Campylobacterota</taxon>
        <taxon>Epsilonproteobacteria</taxon>
        <taxon>Campylobacterales</taxon>
        <taxon>Campylobacteraceae</taxon>
        <taxon>Campylobacter</taxon>
    </lineage>
</organism>
<dbReference type="Proteomes" id="UP000192902">
    <property type="component" value="Chromosome"/>
</dbReference>
<accession>A0A1W6BXU5</accession>
<sequence>MFSPLKNKTYFIIKKLKIFMVFDYTCFKNIKLKEKECFFKD</sequence>
<evidence type="ECO:0000313" key="1">
    <source>
        <dbReference type="EMBL" id="ARJ56939.1"/>
    </source>
</evidence>
<gene>
    <name evidence="1" type="ORF">CCUN_1351</name>
</gene>
<dbReference type="EMBL" id="CP020867">
    <property type="protein sequence ID" value="ARJ56939.1"/>
    <property type="molecule type" value="Genomic_DNA"/>
</dbReference>
<evidence type="ECO:0000313" key="2">
    <source>
        <dbReference type="Proteomes" id="UP000192902"/>
    </source>
</evidence>
<dbReference type="STRING" id="1121267.CCUN_1351"/>
<dbReference type="AlphaFoldDB" id="A0A1W6BXU5"/>